<dbReference type="GO" id="GO:0003824">
    <property type="term" value="F:catalytic activity"/>
    <property type="evidence" value="ECO:0007669"/>
    <property type="project" value="InterPro"/>
</dbReference>
<dbReference type="Gene3D" id="3.30.559.30">
    <property type="entry name" value="Nonribosomal peptide synthetase, condensation domain"/>
    <property type="match status" value="1"/>
</dbReference>
<protein>
    <submittedName>
        <fullName evidence="3">Condensation domain-containing protein</fullName>
    </submittedName>
</protein>
<proteinExistence type="predicted"/>
<gene>
    <name evidence="3" type="ORF">OHV25_02800</name>
</gene>
<dbReference type="PANTHER" id="PTHR45527">
    <property type="entry name" value="NONRIBOSOMAL PEPTIDE SYNTHETASE"/>
    <property type="match status" value="1"/>
</dbReference>
<evidence type="ECO:0000259" key="2">
    <source>
        <dbReference type="Pfam" id="PF00668"/>
    </source>
</evidence>
<dbReference type="GO" id="GO:0008610">
    <property type="term" value="P:lipid biosynthetic process"/>
    <property type="evidence" value="ECO:0007669"/>
    <property type="project" value="UniProtKB-ARBA"/>
</dbReference>
<sequence>MLQLPSSELVIAPGHAVEWRVHAATGGTAARHTATGSAAPEPYHPMPSYNQEYHFGASSPSAAEAEDENRSLRPRTDCFAGTFEIRGRLNHPALEAALLHCVRRHEVLRCVFRASSGALSLQVAAPEDVKLEPVDHGPMASPAEARAYVERFLQTTDTRRGPWFAMGAMIRTESTTVHFACDHLVTDGTSMMIVLNDIATAYEAFSCGREPDLPTAGGFLDHGREERRRAAATGPDDSRLDHWKGFMARNGGPFPRFPLDLGIEPGAGCSALNTTDTLLDRSGTAALEARCRAVGAGVSTGALAAVGVSLRKEGGPDVHRALVPVGTRGRGRHAHSTGWFVNVLPVEFGVADGADFAQTMSAAQDASTRMIRGGRIPFVVVLRLLAPELYARPWPHAVNFFSYMDFRDVPGAARHADWQADVYTSVPATNGMFLWLHRTHEGLHLNSVYVDTPQARRTKAALVGTLTRTMEDMARHGTL</sequence>
<name>A0AAU2GR80_9ACTN</name>
<evidence type="ECO:0000256" key="1">
    <source>
        <dbReference type="SAM" id="MobiDB-lite"/>
    </source>
</evidence>
<reference evidence="3" key="1">
    <citation type="submission" date="2022-10" db="EMBL/GenBank/DDBJ databases">
        <title>The complete genomes of actinobacterial strains from the NBC collection.</title>
        <authorList>
            <person name="Joergensen T.S."/>
            <person name="Alvarez Arevalo M."/>
            <person name="Sterndorff E.B."/>
            <person name="Faurdal D."/>
            <person name="Vuksanovic O."/>
            <person name="Mourched A.-S."/>
            <person name="Charusanti P."/>
            <person name="Shaw S."/>
            <person name="Blin K."/>
            <person name="Weber T."/>
        </authorList>
    </citation>
    <scope>NUCLEOTIDE SEQUENCE</scope>
    <source>
        <strain evidence="3">NBC_00060</strain>
    </source>
</reference>
<dbReference type="AlphaFoldDB" id="A0AAU2GR80"/>
<evidence type="ECO:0000313" key="3">
    <source>
        <dbReference type="EMBL" id="WTU38568.1"/>
    </source>
</evidence>
<dbReference type="GO" id="GO:0044550">
    <property type="term" value="P:secondary metabolite biosynthetic process"/>
    <property type="evidence" value="ECO:0007669"/>
    <property type="project" value="TreeGrafter"/>
</dbReference>
<dbReference type="GO" id="GO:0005829">
    <property type="term" value="C:cytosol"/>
    <property type="evidence" value="ECO:0007669"/>
    <property type="project" value="TreeGrafter"/>
</dbReference>
<feature type="compositionally biased region" description="Low complexity" evidence="1">
    <location>
        <begin position="28"/>
        <end position="39"/>
    </location>
</feature>
<dbReference type="EMBL" id="CP108253">
    <property type="protein sequence ID" value="WTU38568.1"/>
    <property type="molecule type" value="Genomic_DNA"/>
</dbReference>
<organism evidence="3">
    <name type="scientific">Streptomyces sp. NBC_00060</name>
    <dbReference type="NCBI Taxonomy" id="2975636"/>
    <lineage>
        <taxon>Bacteria</taxon>
        <taxon>Bacillati</taxon>
        <taxon>Actinomycetota</taxon>
        <taxon>Actinomycetes</taxon>
        <taxon>Kitasatosporales</taxon>
        <taxon>Streptomycetaceae</taxon>
        <taxon>Streptomyces</taxon>
    </lineage>
</organism>
<dbReference type="GO" id="GO:0031177">
    <property type="term" value="F:phosphopantetheine binding"/>
    <property type="evidence" value="ECO:0007669"/>
    <property type="project" value="TreeGrafter"/>
</dbReference>
<feature type="domain" description="Condensation" evidence="2">
    <location>
        <begin position="82"/>
        <end position="385"/>
    </location>
</feature>
<dbReference type="GO" id="GO:0043041">
    <property type="term" value="P:amino acid activation for nonribosomal peptide biosynthetic process"/>
    <property type="evidence" value="ECO:0007669"/>
    <property type="project" value="TreeGrafter"/>
</dbReference>
<accession>A0AAU2GR80</accession>
<dbReference type="SUPFAM" id="SSF52777">
    <property type="entry name" value="CoA-dependent acyltransferases"/>
    <property type="match status" value="2"/>
</dbReference>
<dbReference type="Pfam" id="PF00668">
    <property type="entry name" value="Condensation"/>
    <property type="match status" value="1"/>
</dbReference>
<feature type="region of interest" description="Disordered" evidence="1">
    <location>
        <begin position="28"/>
        <end position="71"/>
    </location>
</feature>
<dbReference type="PANTHER" id="PTHR45527:SF14">
    <property type="entry name" value="PLIPASTATIN SYNTHASE SUBUNIT B"/>
    <property type="match status" value="1"/>
</dbReference>
<dbReference type="InterPro" id="IPR001242">
    <property type="entry name" value="Condensation_dom"/>
</dbReference>
<dbReference type="InterPro" id="IPR023213">
    <property type="entry name" value="CAT-like_dom_sf"/>
</dbReference>
<dbReference type="Gene3D" id="3.30.559.10">
    <property type="entry name" value="Chloramphenicol acetyltransferase-like domain"/>
    <property type="match status" value="1"/>
</dbReference>